<accession>A0A210PDJ5</accession>
<dbReference type="SMART" id="SM00327">
    <property type="entry name" value="VWA"/>
    <property type="match status" value="1"/>
</dbReference>
<dbReference type="PRINTS" id="PR00453">
    <property type="entry name" value="VWFADOMAIN"/>
</dbReference>
<dbReference type="PROSITE" id="PS50234">
    <property type="entry name" value="VWFA"/>
    <property type="match status" value="1"/>
</dbReference>
<dbReference type="Gene3D" id="3.40.50.410">
    <property type="entry name" value="von Willebrand factor, type A domain"/>
    <property type="match status" value="1"/>
</dbReference>
<comment type="caution">
    <text evidence="3">The sequence shown here is derived from an EMBL/GenBank/DDBJ whole genome shotgun (WGS) entry which is preliminary data.</text>
</comment>
<reference evidence="3 4" key="1">
    <citation type="journal article" date="2017" name="Nat. Ecol. Evol.">
        <title>Scallop genome provides insights into evolution of bilaterian karyotype and development.</title>
        <authorList>
            <person name="Wang S."/>
            <person name="Zhang J."/>
            <person name="Jiao W."/>
            <person name="Li J."/>
            <person name="Xun X."/>
            <person name="Sun Y."/>
            <person name="Guo X."/>
            <person name="Huan P."/>
            <person name="Dong B."/>
            <person name="Zhang L."/>
            <person name="Hu X."/>
            <person name="Sun X."/>
            <person name="Wang J."/>
            <person name="Zhao C."/>
            <person name="Wang Y."/>
            <person name="Wang D."/>
            <person name="Huang X."/>
            <person name="Wang R."/>
            <person name="Lv J."/>
            <person name="Li Y."/>
            <person name="Zhang Z."/>
            <person name="Liu B."/>
            <person name="Lu W."/>
            <person name="Hui Y."/>
            <person name="Liang J."/>
            <person name="Zhou Z."/>
            <person name="Hou R."/>
            <person name="Li X."/>
            <person name="Liu Y."/>
            <person name="Li H."/>
            <person name="Ning X."/>
            <person name="Lin Y."/>
            <person name="Zhao L."/>
            <person name="Xing Q."/>
            <person name="Dou J."/>
            <person name="Li Y."/>
            <person name="Mao J."/>
            <person name="Guo H."/>
            <person name="Dou H."/>
            <person name="Li T."/>
            <person name="Mu C."/>
            <person name="Jiang W."/>
            <person name="Fu Q."/>
            <person name="Fu X."/>
            <person name="Miao Y."/>
            <person name="Liu J."/>
            <person name="Yu Q."/>
            <person name="Li R."/>
            <person name="Liao H."/>
            <person name="Li X."/>
            <person name="Kong Y."/>
            <person name="Jiang Z."/>
            <person name="Chourrout D."/>
            <person name="Li R."/>
            <person name="Bao Z."/>
        </authorList>
    </citation>
    <scope>NUCLEOTIDE SEQUENCE [LARGE SCALE GENOMIC DNA]</scope>
    <source>
        <strain evidence="3 4">PY_sf001</strain>
    </source>
</reference>
<feature type="domain" description="VWFA" evidence="2">
    <location>
        <begin position="34"/>
        <end position="204"/>
    </location>
</feature>
<protein>
    <submittedName>
        <fullName evidence="3">Matrilin-2</fullName>
    </submittedName>
</protein>
<name>A0A210PDJ5_MIZYE</name>
<dbReference type="PANTHER" id="PTHR24020:SF20">
    <property type="entry name" value="PH DOMAIN-CONTAINING PROTEIN"/>
    <property type="match status" value="1"/>
</dbReference>
<keyword evidence="4" id="KW-1185">Reference proteome</keyword>
<evidence type="ECO:0000256" key="1">
    <source>
        <dbReference type="SAM" id="MobiDB-lite"/>
    </source>
</evidence>
<gene>
    <name evidence="3" type="ORF">KP79_PYT24828</name>
</gene>
<dbReference type="OrthoDB" id="6081966at2759"/>
<dbReference type="Pfam" id="PF00092">
    <property type="entry name" value="VWA"/>
    <property type="match status" value="1"/>
</dbReference>
<dbReference type="EMBL" id="NEDP02081602">
    <property type="protein sequence ID" value="OWF34570.1"/>
    <property type="molecule type" value="Genomic_DNA"/>
</dbReference>
<evidence type="ECO:0000313" key="3">
    <source>
        <dbReference type="EMBL" id="OWF34570.1"/>
    </source>
</evidence>
<dbReference type="PANTHER" id="PTHR24020">
    <property type="entry name" value="COLLAGEN ALPHA"/>
    <property type="match status" value="1"/>
</dbReference>
<dbReference type="SUPFAM" id="SSF53300">
    <property type="entry name" value="vWA-like"/>
    <property type="match status" value="1"/>
</dbReference>
<dbReference type="AlphaFoldDB" id="A0A210PDJ5"/>
<evidence type="ECO:0000259" key="2">
    <source>
        <dbReference type="PROSITE" id="PS50234"/>
    </source>
</evidence>
<dbReference type="CDD" id="cd01450">
    <property type="entry name" value="vWFA_subfamily_ECM"/>
    <property type="match status" value="1"/>
</dbReference>
<sequence>MFPAITTTTSTTTTTQKPTYIPPPDDLFCNVPADVGILLDGSDSIADADWTKQKYFIASLINNLAVGRDTIHVGVVVFSTIIGETVGLTPFKPKELLMILSNNLKQPKVGTNTALGIQRMRQMLASQGRANAPKVMIIVTDGKSSSPKRTVAQASLAKKEGITVIAVGVGSQLFREELSQIATNDRKLFTVSDFQGLQQIIVTLRNLICQGYGLNKT</sequence>
<dbReference type="InterPro" id="IPR036465">
    <property type="entry name" value="vWFA_dom_sf"/>
</dbReference>
<evidence type="ECO:0000313" key="4">
    <source>
        <dbReference type="Proteomes" id="UP000242188"/>
    </source>
</evidence>
<organism evidence="3 4">
    <name type="scientific">Mizuhopecten yessoensis</name>
    <name type="common">Japanese scallop</name>
    <name type="synonym">Patinopecten yessoensis</name>
    <dbReference type="NCBI Taxonomy" id="6573"/>
    <lineage>
        <taxon>Eukaryota</taxon>
        <taxon>Metazoa</taxon>
        <taxon>Spiralia</taxon>
        <taxon>Lophotrochozoa</taxon>
        <taxon>Mollusca</taxon>
        <taxon>Bivalvia</taxon>
        <taxon>Autobranchia</taxon>
        <taxon>Pteriomorphia</taxon>
        <taxon>Pectinida</taxon>
        <taxon>Pectinoidea</taxon>
        <taxon>Pectinidae</taxon>
        <taxon>Mizuhopecten</taxon>
    </lineage>
</organism>
<feature type="region of interest" description="Disordered" evidence="1">
    <location>
        <begin position="1"/>
        <end position="21"/>
    </location>
</feature>
<dbReference type="InterPro" id="IPR050525">
    <property type="entry name" value="ECM_Assembly_Org"/>
</dbReference>
<proteinExistence type="predicted"/>
<dbReference type="Proteomes" id="UP000242188">
    <property type="component" value="Unassembled WGS sequence"/>
</dbReference>
<dbReference type="STRING" id="6573.A0A210PDJ5"/>
<feature type="compositionally biased region" description="Low complexity" evidence="1">
    <location>
        <begin position="1"/>
        <end position="15"/>
    </location>
</feature>
<dbReference type="InterPro" id="IPR002035">
    <property type="entry name" value="VWF_A"/>
</dbReference>